<dbReference type="Pfam" id="PF23344">
    <property type="entry name" value="ZP-N"/>
    <property type="match status" value="1"/>
</dbReference>
<dbReference type="Pfam" id="PF00100">
    <property type="entry name" value="Zona_pellucida"/>
    <property type="match status" value="1"/>
</dbReference>
<evidence type="ECO:0000256" key="10">
    <source>
        <dbReference type="ARBA" id="ARBA00023170"/>
    </source>
</evidence>
<dbReference type="InterPro" id="IPR051148">
    <property type="entry name" value="Zona_Pellucida_Domain_gp"/>
</dbReference>
<dbReference type="GO" id="GO:0042802">
    <property type="term" value="F:identical protein binding"/>
    <property type="evidence" value="ECO:0007669"/>
    <property type="project" value="Ensembl"/>
</dbReference>
<keyword evidence="3" id="KW-0964">Secreted</keyword>
<evidence type="ECO:0000256" key="8">
    <source>
        <dbReference type="ARBA" id="ARBA00023136"/>
    </source>
</evidence>
<reference evidence="23 24" key="1">
    <citation type="journal article" date="2011" name="Nature">
        <title>A high-resolution map of human evolutionary constraint using 29 mammals.</title>
        <authorList>
            <person name="Lindblad-Toh K."/>
            <person name="Garber M."/>
            <person name="Zuk O."/>
            <person name="Lin M.F."/>
            <person name="Parker B.J."/>
            <person name="Washietl S."/>
            <person name="Kheradpour P."/>
            <person name="Ernst J."/>
            <person name="Jordan G."/>
            <person name="Mauceli E."/>
            <person name="Ward L.D."/>
            <person name="Lowe C.B."/>
            <person name="Holloway A.K."/>
            <person name="Clamp M."/>
            <person name="Gnerre S."/>
            <person name="Alfoldi J."/>
            <person name="Beal K."/>
            <person name="Chang J."/>
            <person name="Clawson H."/>
            <person name="Cuff J."/>
            <person name="Di Palma F."/>
            <person name="Fitzgerald S."/>
            <person name="Flicek P."/>
            <person name="Guttman M."/>
            <person name="Hubisz M.J."/>
            <person name="Jaffe D.B."/>
            <person name="Jungreis I."/>
            <person name="Kent W.J."/>
            <person name="Kostka D."/>
            <person name="Lara M."/>
            <person name="Martins A.L."/>
            <person name="Massingham T."/>
            <person name="Moltke I."/>
            <person name="Raney B.J."/>
            <person name="Rasmussen M.D."/>
            <person name="Robinson J."/>
            <person name="Stark A."/>
            <person name="Vilella A.J."/>
            <person name="Wen J."/>
            <person name="Xie X."/>
            <person name="Zody M.C."/>
            <person name="Baldwin J."/>
            <person name="Bloom T."/>
            <person name="Chin C.W."/>
            <person name="Heiman D."/>
            <person name="Nicol R."/>
            <person name="Nusbaum C."/>
            <person name="Young S."/>
            <person name="Wilkinson J."/>
            <person name="Worley K.C."/>
            <person name="Kovar C.L."/>
            <person name="Muzny D.M."/>
            <person name="Gibbs R.A."/>
            <person name="Cree A."/>
            <person name="Dihn H.H."/>
            <person name="Fowler G."/>
            <person name="Jhangiani S."/>
            <person name="Joshi V."/>
            <person name="Lee S."/>
            <person name="Lewis L.R."/>
            <person name="Nazareth L.V."/>
            <person name="Okwuonu G."/>
            <person name="Santibanez J."/>
            <person name="Warren W.C."/>
            <person name="Mardis E.R."/>
            <person name="Weinstock G.M."/>
            <person name="Wilson R.K."/>
            <person name="Delehaunty K."/>
            <person name="Dooling D."/>
            <person name="Fronik C."/>
            <person name="Fulton L."/>
            <person name="Fulton B."/>
            <person name="Graves T."/>
            <person name="Minx P."/>
            <person name="Sodergren E."/>
            <person name="Birney E."/>
            <person name="Margulies E.H."/>
            <person name="Herrero J."/>
            <person name="Green E.D."/>
            <person name="Haussler D."/>
            <person name="Siepel A."/>
            <person name="Goldman N."/>
            <person name="Pollard K.S."/>
            <person name="Pedersen J.S."/>
            <person name="Lander E.S."/>
            <person name="Kellis M."/>
        </authorList>
    </citation>
    <scope>NUCLEOTIDE SEQUENCE [LARGE SCALE GENOMIC DNA]</scope>
    <source>
        <strain evidence="23 24">Thorbecke inbred</strain>
    </source>
</reference>
<evidence type="ECO:0000256" key="13">
    <source>
        <dbReference type="ARBA" id="ARBA00024183"/>
    </source>
</evidence>
<evidence type="ECO:0000256" key="2">
    <source>
        <dbReference type="ARBA" id="ARBA00022475"/>
    </source>
</evidence>
<dbReference type="GO" id="GO:0060468">
    <property type="term" value="P:prevention of polyspermy"/>
    <property type="evidence" value="ECO:0007669"/>
    <property type="project" value="Ensembl"/>
</dbReference>
<evidence type="ECO:0000256" key="18">
    <source>
        <dbReference type="ARBA" id="ARBA00046021"/>
    </source>
</evidence>
<dbReference type="FunCoup" id="G1T4C0">
    <property type="interactions" value="18"/>
</dbReference>
<evidence type="ECO:0000256" key="21">
    <source>
        <dbReference type="SAM" id="Phobius"/>
    </source>
</evidence>
<feature type="domain" description="ZP" evidence="22">
    <location>
        <begin position="368"/>
        <end position="634"/>
    </location>
</feature>
<sequence>MAYQPAGDSGSLSSWLNAGCSACTWLFLFFTLVTSVNSIYFLQLSDPAFPGTVTCNENEIMVEFPSYVGTKTLHASGVDPLGVEMLNCTYILDPEKLTLRVPYKACTRAVHGGHQMSIRVMNNSAALRHTDVEYQFFCPVEQTLEFSKSAACTKDFMSLSFPRIPTGLGDSTMVNESQMGWMVQAGHGPGAQTLSLEEAKGQGFGVLIDDNKMTLSVLLNATGVTHYVEGTSHLHTMFLKLSLVSPGQKMTFPSRAICLSGPVTCNATHMTLTIPEFPGKLESVSIENRNITVSQLHDQGIDVEAINGLRLHFSKTVLKTKFSEKCLHDQLYISSLKLTFNLELDTVSTVINPECPCDSPASIVSGELCTQDGFMDFEVYTHQTKPALNLDTLRVGSSSCQPVFKAQSQGLVRFRIPLNGCGTRHKFEDEKVIYENEVHALWENLPPSKISRDSEFRMTVQCYYTRDDMLLNANIKSLPPPVASVKPGPLALSLQTYPDESYQQPYRVNEYPIVKYLRQPIYMEVRVLNRNDPNIKLALDDCWATSSMDPASLPKWSIVMDGCEYSLDNYQTNFHPVGSSVTYPEHYQRFDVKTFAFVSEAQARSSLVYFHCSALICNQHYPDSPLCSVTCPGSSRHRRATGNTEEERVTASLPGPILLLPNGSSFRGVNLLDLRLTKACGTGQEKRGSEESGSQGVGDSKEHGMAGDVTSKTMAAVAAVAGVVATLGFISYLCKKRTMMLSH</sequence>
<evidence type="ECO:0000256" key="19">
    <source>
        <dbReference type="ARBA" id="ARBA00046716"/>
    </source>
</evidence>
<dbReference type="GO" id="GO:0005771">
    <property type="term" value="C:multivesicular body"/>
    <property type="evidence" value="ECO:0007669"/>
    <property type="project" value="Ensembl"/>
</dbReference>
<dbReference type="SMART" id="SM00241">
    <property type="entry name" value="ZP"/>
    <property type="match status" value="1"/>
</dbReference>
<dbReference type="Gene3D" id="2.60.40.3210">
    <property type="entry name" value="Zona pellucida, ZP-N domain"/>
    <property type="match status" value="1"/>
</dbReference>
<keyword evidence="10" id="KW-0675">Receptor</keyword>
<evidence type="ECO:0000313" key="24">
    <source>
        <dbReference type="Proteomes" id="UP000001811"/>
    </source>
</evidence>
<evidence type="ECO:0000259" key="22">
    <source>
        <dbReference type="PROSITE" id="PS51034"/>
    </source>
</evidence>
<comment type="function">
    <text evidence="18">Component of the zona pellucida, an extracellular matrix surrounding oocytes which mediates sperm binding, induction of the acrosome reaction and prevents post-fertilization polyspermy. The zona pellucida is composed of 3 to 4 glycoproteins, ZP1, ZP2, ZP3, and ZP4. ZP2 may act as a secondary sperm receptor.</text>
</comment>
<dbReference type="Pfam" id="PF23736">
    <property type="entry name" value="Ig_ZP2"/>
    <property type="match status" value="1"/>
</dbReference>
<keyword evidence="6 21" id="KW-0812">Transmembrane</keyword>
<evidence type="ECO:0000256" key="6">
    <source>
        <dbReference type="ARBA" id="ARBA00022692"/>
    </source>
</evidence>
<dbReference type="PRINTS" id="PR00023">
    <property type="entry name" value="ZPELLUCIDA"/>
</dbReference>
<dbReference type="GO" id="GO:0035805">
    <property type="term" value="C:egg coat"/>
    <property type="evidence" value="ECO:0007669"/>
    <property type="project" value="UniProtKB-SubCell"/>
</dbReference>
<dbReference type="PROSITE" id="PS51034">
    <property type="entry name" value="ZP_2"/>
    <property type="match status" value="1"/>
</dbReference>
<dbReference type="EMBL" id="AAGW02061422">
    <property type="status" value="NOT_ANNOTATED_CDS"/>
    <property type="molecule type" value="Genomic_DNA"/>
</dbReference>
<comment type="similarity">
    <text evidence="14">Belongs to the ZP domain family. ZPA subfamily.</text>
</comment>
<dbReference type="FunFam" id="2.60.40.3210:FF:000006">
    <property type="entry name" value="Zona pellucida sperm-binding protein 2"/>
    <property type="match status" value="1"/>
</dbReference>
<dbReference type="Proteomes" id="UP000001811">
    <property type="component" value="Chromosome 6"/>
</dbReference>
<keyword evidence="4" id="KW-0272">Extracellular matrix</keyword>
<dbReference type="InterPro" id="IPR055355">
    <property type="entry name" value="ZP-C"/>
</dbReference>
<dbReference type="GO" id="GO:0007339">
    <property type="term" value="P:binding of sperm to zona pellucida"/>
    <property type="evidence" value="ECO:0007669"/>
    <property type="project" value="Ensembl"/>
</dbReference>
<dbReference type="Gene3D" id="2.60.40.4100">
    <property type="entry name" value="Zona pellucida, ZP-C domain"/>
    <property type="match status" value="1"/>
</dbReference>
<dbReference type="GO" id="GO:0032190">
    <property type="term" value="F:acrosin binding"/>
    <property type="evidence" value="ECO:0007669"/>
    <property type="project" value="Ensembl"/>
</dbReference>
<evidence type="ECO:0000256" key="14">
    <source>
        <dbReference type="ARBA" id="ARBA00038403"/>
    </source>
</evidence>
<accession>G1T4C0</accession>
<dbReference type="InterPro" id="IPR057636">
    <property type="entry name" value="Ig_ZP2_3rd"/>
</dbReference>
<dbReference type="PROSITE" id="PS00682">
    <property type="entry name" value="ZP_1"/>
    <property type="match status" value="1"/>
</dbReference>
<dbReference type="InParanoid" id="G1T4C0"/>
<dbReference type="InterPro" id="IPR042235">
    <property type="entry name" value="ZP-C_dom"/>
</dbReference>
<dbReference type="PANTHER" id="PTHR23343">
    <property type="entry name" value="ZONA PELLUCIDA SPERM-BINDING PROTEIN"/>
    <property type="match status" value="1"/>
</dbReference>
<evidence type="ECO:0000256" key="15">
    <source>
        <dbReference type="ARBA" id="ARBA00040237"/>
    </source>
</evidence>
<keyword evidence="12" id="KW-0278">Fertilization</keyword>
<dbReference type="Bgee" id="ENSOCUG00000012909">
    <property type="expression patterns" value="Expressed in ovary and 1 other cell type or tissue"/>
</dbReference>
<dbReference type="InterPro" id="IPR001507">
    <property type="entry name" value="ZP_dom"/>
</dbReference>
<comment type="subcellular location">
    <subcellularLocation>
        <location evidence="1">Cell membrane</location>
        <topology evidence="1">Single-pass type I membrane protein</topology>
    </subcellularLocation>
    <subcellularLocation>
        <location evidence="13">Zona pellucida</location>
    </subcellularLocation>
</comment>
<keyword evidence="9" id="KW-1015">Disulfide bond</keyword>
<evidence type="ECO:0000256" key="1">
    <source>
        <dbReference type="ARBA" id="ARBA00004251"/>
    </source>
</evidence>
<evidence type="ECO:0000256" key="16">
    <source>
        <dbReference type="ARBA" id="ARBA00042272"/>
    </source>
</evidence>
<evidence type="ECO:0000256" key="11">
    <source>
        <dbReference type="ARBA" id="ARBA00023180"/>
    </source>
</evidence>
<dbReference type="GO" id="GO:0005886">
    <property type="term" value="C:plasma membrane"/>
    <property type="evidence" value="ECO:0007669"/>
    <property type="project" value="UniProtKB-SubCell"/>
</dbReference>
<keyword evidence="5" id="KW-0165">Cleavage on pair of basic residues</keyword>
<evidence type="ECO:0000256" key="9">
    <source>
        <dbReference type="ARBA" id="ARBA00023157"/>
    </source>
</evidence>
<protein>
    <recommendedName>
        <fullName evidence="15">Zona pellucida sperm-binding protein 2</fullName>
    </recommendedName>
    <alternativeName>
        <fullName evidence="17">Zona pellucida glycoprotein 2</fullName>
    </alternativeName>
    <alternativeName>
        <fullName evidence="16">Zona pellucida protein A</fullName>
    </alternativeName>
</protein>
<dbReference type="InterPro" id="IPR057637">
    <property type="entry name" value="Ig_ZP2_1st"/>
</dbReference>
<reference evidence="23" key="2">
    <citation type="submission" date="2025-08" db="UniProtKB">
        <authorList>
            <consortium name="Ensembl"/>
        </authorList>
    </citation>
    <scope>IDENTIFICATION</scope>
    <source>
        <strain evidence="23">Thorbecke</strain>
    </source>
</reference>
<feature type="transmembrane region" description="Helical" evidence="21">
    <location>
        <begin position="714"/>
        <end position="734"/>
    </location>
</feature>
<keyword evidence="11" id="KW-0325">Glycoprotein</keyword>
<dbReference type="SMR" id="G1T4C0"/>
<evidence type="ECO:0000256" key="3">
    <source>
        <dbReference type="ARBA" id="ARBA00022525"/>
    </source>
</evidence>
<dbReference type="GO" id="GO:0005783">
    <property type="term" value="C:endoplasmic reticulum"/>
    <property type="evidence" value="ECO:0007669"/>
    <property type="project" value="Ensembl"/>
</dbReference>
<dbReference type="InterPro" id="IPR048290">
    <property type="entry name" value="ZP_chr"/>
</dbReference>
<dbReference type="InterPro" id="IPR017977">
    <property type="entry name" value="ZP_dom_CS"/>
</dbReference>
<keyword evidence="7 21" id="KW-1133">Transmembrane helix</keyword>
<evidence type="ECO:0000256" key="20">
    <source>
        <dbReference type="SAM" id="MobiDB-lite"/>
    </source>
</evidence>
<comment type="subunit">
    <text evidence="19">Can form homopolymers that assemble into long fibers (in vitro). Polymers of ZP2 and ZP3 organized into long filaments cross-linked by ZP1 homodimers. Interacts with ZP3.</text>
</comment>
<evidence type="ECO:0000313" key="23">
    <source>
        <dbReference type="Ensembl" id="ENSOCUP00000011114.3"/>
    </source>
</evidence>
<reference evidence="23" key="3">
    <citation type="submission" date="2025-09" db="UniProtKB">
        <authorList>
            <consortium name="Ensembl"/>
        </authorList>
    </citation>
    <scope>IDENTIFICATION</scope>
    <source>
        <strain evidence="23">Thorbecke</strain>
    </source>
</reference>
<feature type="transmembrane region" description="Helical" evidence="21">
    <location>
        <begin position="12"/>
        <end position="33"/>
    </location>
</feature>
<dbReference type="Pfam" id="PF23738">
    <property type="entry name" value="Ig_ZP2_N"/>
    <property type="match status" value="1"/>
</dbReference>
<keyword evidence="8 21" id="KW-0472">Membrane</keyword>
<evidence type="ECO:0000256" key="4">
    <source>
        <dbReference type="ARBA" id="ARBA00022530"/>
    </source>
</evidence>
<dbReference type="InterPro" id="IPR055356">
    <property type="entry name" value="ZP-N"/>
</dbReference>
<dbReference type="GO" id="GO:0035804">
    <property type="term" value="F:structural constituent of egg coat"/>
    <property type="evidence" value="ECO:0007669"/>
    <property type="project" value="Ensembl"/>
</dbReference>
<dbReference type="GeneTree" id="ENSGT00940000160133"/>
<dbReference type="InterPro" id="IPR057638">
    <property type="entry name" value="Ig_ZP2_2nd"/>
</dbReference>
<dbReference type="HOGENOM" id="CLU_024386_0_0_1"/>
<organism evidence="23 24">
    <name type="scientific">Oryctolagus cuniculus</name>
    <name type="common">Rabbit</name>
    <dbReference type="NCBI Taxonomy" id="9986"/>
    <lineage>
        <taxon>Eukaryota</taxon>
        <taxon>Metazoa</taxon>
        <taxon>Chordata</taxon>
        <taxon>Craniata</taxon>
        <taxon>Vertebrata</taxon>
        <taxon>Euteleostomi</taxon>
        <taxon>Mammalia</taxon>
        <taxon>Eutheria</taxon>
        <taxon>Euarchontoglires</taxon>
        <taxon>Glires</taxon>
        <taxon>Lagomorpha</taxon>
        <taxon>Leporidae</taxon>
        <taxon>Oryctolagus</taxon>
    </lineage>
</organism>
<evidence type="ECO:0000256" key="5">
    <source>
        <dbReference type="ARBA" id="ARBA00022685"/>
    </source>
</evidence>
<proteinExistence type="inferred from homology"/>
<name>G1T4C0_RABIT</name>
<dbReference type="FunFam" id="2.60.40.4100:FF:000004">
    <property type="entry name" value="Zona pellucida sperm-binding protein 2"/>
    <property type="match status" value="1"/>
</dbReference>
<dbReference type="PANTHER" id="PTHR23343:SF4">
    <property type="entry name" value="ZONA PELLUCIDA SPERM-BINDING PROTEIN 2"/>
    <property type="match status" value="1"/>
</dbReference>
<evidence type="ECO:0000256" key="7">
    <source>
        <dbReference type="ARBA" id="ARBA00022989"/>
    </source>
</evidence>
<evidence type="ECO:0000256" key="17">
    <source>
        <dbReference type="ARBA" id="ARBA00042572"/>
    </source>
</evidence>
<dbReference type="AlphaFoldDB" id="G1T4C0"/>
<feature type="region of interest" description="Disordered" evidence="20">
    <location>
        <begin position="682"/>
        <end position="706"/>
    </location>
</feature>
<keyword evidence="2" id="KW-1003">Cell membrane</keyword>
<keyword evidence="24" id="KW-1185">Reference proteome</keyword>
<gene>
    <name evidence="23" type="primary">ZP2</name>
</gene>
<dbReference type="Pfam" id="PF23740">
    <property type="entry name" value="Ig_ZP2_3rd"/>
    <property type="match status" value="1"/>
</dbReference>
<evidence type="ECO:0000256" key="12">
    <source>
        <dbReference type="ARBA" id="ARBA00023279"/>
    </source>
</evidence>
<dbReference type="Ensembl" id="ENSOCUT00000012912.3">
    <property type="protein sequence ID" value="ENSOCUP00000011114.3"/>
    <property type="gene ID" value="ENSOCUG00000012909.4"/>
</dbReference>